<keyword evidence="4 7" id="KW-0812">Transmembrane</keyword>
<sequence>MARAQLTGILLAQTTTYVGLQLFMFVAPWWALGFTESPLAPIGIFLAITLANTLPGPLVGHLVDKSDPLRLLQTARILTVLLLAVIALISFVKLESIGLVCLLVGLVGFTEFLYSTAFFSAVPRFIDRQGLLGLGSRLETINAVAGILAPVVAGHLLVLGNFTVAFGAVAALLALGLLGFRGASAGKIGGEEDKSSGTESLSKTGFVQGLRLSVRQTLADKKRLYLIAIPALANVAMAPLGALVLVAVHDLGLGAREAGWATSAFAGGVLAATLLLARFSTPRHLYPVGISVLVLGLGTVITGAVGYPYLLVGSFLAGGGTIALGLYARTLMQTLAGPSTLGKSLALQRTLRMSLRPLGLVLAGVGAELFGSRAAIAFLGFYLLIVGSAGLWFVRKT</sequence>
<dbReference type="STRING" id="504728.K649_02665"/>
<dbReference type="EMBL" id="CP005385">
    <property type="protein sequence ID" value="AGK03835.1"/>
    <property type="molecule type" value="Genomic_DNA"/>
</dbReference>
<dbReference type="RefSeq" id="WP_013012891.1">
    <property type="nucleotide sequence ID" value="NC_013946.1"/>
</dbReference>
<feature type="transmembrane region" description="Helical" evidence="7">
    <location>
        <begin position="164"/>
        <end position="180"/>
    </location>
</feature>
<dbReference type="KEGG" id="mrb:Mrub_0604"/>
<evidence type="ECO:0000256" key="7">
    <source>
        <dbReference type="SAM" id="Phobius"/>
    </source>
</evidence>
<feature type="transmembrane region" description="Helical" evidence="7">
    <location>
        <begin position="353"/>
        <end position="370"/>
    </location>
</feature>
<keyword evidence="6 7" id="KW-0472">Membrane</keyword>
<dbReference type="InterPro" id="IPR036259">
    <property type="entry name" value="MFS_trans_sf"/>
</dbReference>
<evidence type="ECO:0000256" key="5">
    <source>
        <dbReference type="ARBA" id="ARBA00022989"/>
    </source>
</evidence>
<feature type="transmembrane region" description="Helical" evidence="7">
    <location>
        <begin position="7"/>
        <end position="30"/>
    </location>
</feature>
<evidence type="ECO:0000256" key="1">
    <source>
        <dbReference type="ARBA" id="ARBA00004651"/>
    </source>
</evidence>
<feature type="transmembrane region" description="Helical" evidence="7">
    <location>
        <begin position="42"/>
        <end position="63"/>
    </location>
</feature>
<evidence type="ECO:0000313" key="8">
    <source>
        <dbReference type="EMBL" id="ADD27372.1"/>
    </source>
</evidence>
<feature type="transmembrane region" description="Helical" evidence="7">
    <location>
        <begin position="75"/>
        <end position="91"/>
    </location>
</feature>
<dbReference type="EMBL" id="CP001743">
    <property type="protein sequence ID" value="ADD27372.1"/>
    <property type="molecule type" value="Genomic_DNA"/>
</dbReference>
<evidence type="ECO:0000313" key="10">
    <source>
        <dbReference type="Proteomes" id="UP000006655"/>
    </source>
</evidence>
<dbReference type="Gene3D" id="1.20.1250.20">
    <property type="entry name" value="MFS general substrate transporter like domains"/>
    <property type="match status" value="1"/>
</dbReference>
<comment type="subcellular location">
    <subcellularLocation>
        <location evidence="1">Cell membrane</location>
        <topology evidence="1">Multi-pass membrane protein</topology>
    </subcellularLocation>
</comment>
<evidence type="ECO:0000313" key="11">
    <source>
        <dbReference type="Proteomes" id="UP000013026"/>
    </source>
</evidence>
<organism evidence="9 11">
    <name type="scientific">Meiothermus ruber (strain ATCC 35948 / DSM 1279 / VKM B-1258 / 21)</name>
    <name type="common">Thermus ruber</name>
    <dbReference type="NCBI Taxonomy" id="504728"/>
    <lineage>
        <taxon>Bacteria</taxon>
        <taxon>Thermotogati</taxon>
        <taxon>Deinococcota</taxon>
        <taxon>Deinococci</taxon>
        <taxon>Thermales</taxon>
        <taxon>Thermaceae</taxon>
        <taxon>Meiothermus</taxon>
    </lineage>
</organism>
<evidence type="ECO:0000256" key="3">
    <source>
        <dbReference type="ARBA" id="ARBA00022475"/>
    </source>
</evidence>
<dbReference type="KEGG" id="mre:K649_02665"/>
<dbReference type="AlphaFoldDB" id="D3PNI1"/>
<feature type="transmembrane region" description="Helical" evidence="7">
    <location>
        <begin position="258"/>
        <end position="277"/>
    </location>
</feature>
<protein>
    <submittedName>
        <fullName evidence="8">Major facilitator superfamily MFS_1</fullName>
    </submittedName>
    <submittedName>
        <fullName evidence="9">Major facilitator superfamily protein</fullName>
    </submittedName>
</protein>
<dbReference type="Proteomes" id="UP000013026">
    <property type="component" value="Chromosome"/>
</dbReference>
<evidence type="ECO:0000256" key="6">
    <source>
        <dbReference type="ARBA" id="ARBA00023136"/>
    </source>
</evidence>
<reference evidence="9 11" key="3">
    <citation type="submission" date="2013-04" db="EMBL/GenBank/DDBJ databases">
        <authorList>
            <person name="Chin J."/>
            <person name="Alexander D.H."/>
            <person name="Marks P."/>
            <person name="Korlach J."/>
            <person name="Clum A."/>
            <person name="Copeland A."/>
        </authorList>
    </citation>
    <scope>NUCLEOTIDE SEQUENCE [LARGE SCALE GENOMIC DNA]</scope>
    <source>
        <strain evidence="11">ATCC 35948 / DSM 1279 / VKM B-1258 / 21</strain>
        <strain evidence="9">DSM 1279</strain>
    </source>
</reference>
<name>D3PNI1_MEIRD</name>
<evidence type="ECO:0000256" key="2">
    <source>
        <dbReference type="ARBA" id="ARBA00022448"/>
    </source>
</evidence>
<feature type="transmembrane region" description="Helical" evidence="7">
    <location>
        <begin position="284"/>
        <end position="305"/>
    </location>
</feature>
<keyword evidence="3" id="KW-1003">Cell membrane</keyword>
<reference evidence="9" key="2">
    <citation type="submission" date="2013-04" db="EMBL/GenBank/DDBJ databases">
        <title>Non-Hybrid, Finished Microbial Genome Assemblies from Long-Read SMRT Sequencing Data.</title>
        <authorList>
            <person name="Klammer A."/>
            <person name="Drake J."/>
            <person name="Heiner C."/>
            <person name="Clum A."/>
            <person name="Copeland A."/>
            <person name="Huddleston J."/>
            <person name="Eichler E."/>
            <person name="Turner S.W."/>
        </authorList>
    </citation>
    <scope>NUCLEOTIDE SEQUENCE</scope>
    <source>
        <strain evidence="9">DSM 1279</strain>
    </source>
</reference>
<keyword evidence="2" id="KW-0813">Transport</keyword>
<feature type="transmembrane region" description="Helical" evidence="7">
    <location>
        <begin position="311"/>
        <end position="332"/>
    </location>
</feature>
<feature type="transmembrane region" description="Helical" evidence="7">
    <location>
        <begin position="224"/>
        <end position="246"/>
    </location>
</feature>
<keyword evidence="10" id="KW-1185">Reference proteome</keyword>
<reference evidence="8 10" key="1">
    <citation type="journal article" date="2010" name="Stand. Genomic Sci.">
        <title>Complete genome sequence of Meiothermus ruber type strain (21).</title>
        <authorList>
            <person name="Tindall B.J."/>
            <person name="Sikorski J."/>
            <person name="Lucas S."/>
            <person name="Goltsman E."/>
            <person name="Copeland A."/>
            <person name="Glavina Del Rio T."/>
            <person name="Nolan M."/>
            <person name="Tice H."/>
            <person name="Cheng J.F."/>
            <person name="Han C."/>
            <person name="Pitluck S."/>
            <person name="Liolios K."/>
            <person name="Ivanova N."/>
            <person name="Mavromatis K."/>
            <person name="Ovchinnikova G."/>
            <person name="Pati A."/>
            <person name="Fahnrich R."/>
            <person name="Goodwin L."/>
            <person name="Chen A."/>
            <person name="Palaniappan K."/>
            <person name="Land M."/>
            <person name="Hauser L."/>
            <person name="Chang Y.J."/>
            <person name="Jeffries C.D."/>
            <person name="Rohde M."/>
            <person name="Goker M."/>
            <person name="Woyke T."/>
            <person name="Bristow J."/>
            <person name="Eisen J.A."/>
            <person name="Markowitz V."/>
            <person name="Hugenholtz P."/>
            <person name="Kyrpides N.C."/>
            <person name="Klenk H.P."/>
            <person name="Lapidus A."/>
        </authorList>
    </citation>
    <scope>NUCLEOTIDE SEQUENCE [LARGE SCALE GENOMIC DNA]</scope>
    <source>
        <strain evidence="10">ATCC 35948 / DSM 1279 / VKM B-1258 / 21</strain>
        <strain evidence="8">DSM 1279</strain>
    </source>
</reference>
<keyword evidence="5 7" id="KW-1133">Transmembrane helix</keyword>
<dbReference type="eggNOG" id="COG2814">
    <property type="taxonomic scope" value="Bacteria"/>
</dbReference>
<gene>
    <name evidence="8" type="ordered locus">Mrub_0604</name>
    <name evidence="9" type="ORF">K649_02665</name>
</gene>
<dbReference type="SUPFAM" id="SSF103473">
    <property type="entry name" value="MFS general substrate transporter"/>
    <property type="match status" value="1"/>
</dbReference>
<proteinExistence type="predicted"/>
<evidence type="ECO:0000256" key="4">
    <source>
        <dbReference type="ARBA" id="ARBA00022692"/>
    </source>
</evidence>
<feature type="transmembrane region" description="Helical" evidence="7">
    <location>
        <begin position="97"/>
        <end position="119"/>
    </location>
</feature>
<dbReference type="PATRIC" id="fig|504728.9.peg.553"/>
<dbReference type="PANTHER" id="PTHR23513">
    <property type="entry name" value="INTEGRAL MEMBRANE EFFLUX PROTEIN-RELATED"/>
    <property type="match status" value="1"/>
</dbReference>
<feature type="transmembrane region" description="Helical" evidence="7">
    <location>
        <begin position="376"/>
        <end position="394"/>
    </location>
</feature>
<dbReference type="Proteomes" id="UP000006655">
    <property type="component" value="Chromosome"/>
</dbReference>
<feature type="transmembrane region" description="Helical" evidence="7">
    <location>
        <begin position="140"/>
        <end position="158"/>
    </location>
</feature>
<dbReference type="GO" id="GO:0005886">
    <property type="term" value="C:plasma membrane"/>
    <property type="evidence" value="ECO:0007669"/>
    <property type="project" value="UniProtKB-SubCell"/>
</dbReference>
<evidence type="ECO:0000313" key="9">
    <source>
        <dbReference type="EMBL" id="AGK03835.1"/>
    </source>
</evidence>
<dbReference type="PANTHER" id="PTHR23513:SF9">
    <property type="entry name" value="ENTEROBACTIN EXPORTER ENTS"/>
    <property type="match status" value="1"/>
</dbReference>
<accession>D3PNI1</accession>